<dbReference type="Pfam" id="PF03009">
    <property type="entry name" value="GDPD"/>
    <property type="match status" value="1"/>
</dbReference>
<dbReference type="Gene3D" id="3.20.20.190">
    <property type="entry name" value="Phosphatidylinositol (PI) phosphodiesterase"/>
    <property type="match status" value="1"/>
</dbReference>
<dbReference type="PANTHER" id="PTHR46211">
    <property type="entry name" value="GLYCEROPHOSPHORYL DIESTER PHOSPHODIESTERASE"/>
    <property type="match status" value="1"/>
</dbReference>
<protein>
    <recommendedName>
        <fullName evidence="1">GP-PDE domain-containing protein</fullName>
    </recommendedName>
</protein>
<organism evidence="2">
    <name type="scientific">marine metagenome</name>
    <dbReference type="NCBI Taxonomy" id="408172"/>
    <lineage>
        <taxon>unclassified sequences</taxon>
        <taxon>metagenomes</taxon>
        <taxon>ecological metagenomes</taxon>
    </lineage>
</organism>
<proteinExistence type="predicted"/>
<dbReference type="AlphaFoldDB" id="A0A381UNG8"/>
<feature type="domain" description="GP-PDE" evidence="1">
    <location>
        <begin position="8"/>
        <end position="123"/>
    </location>
</feature>
<gene>
    <name evidence="2" type="ORF">METZ01_LOCUS81731</name>
</gene>
<dbReference type="PANTHER" id="PTHR46211:SF14">
    <property type="entry name" value="GLYCEROPHOSPHODIESTER PHOSPHODIESTERASE"/>
    <property type="match status" value="1"/>
</dbReference>
<dbReference type="SUPFAM" id="SSF51695">
    <property type="entry name" value="PLC-like phosphodiesterases"/>
    <property type="match status" value="1"/>
</dbReference>
<reference evidence="2" key="1">
    <citation type="submission" date="2018-05" db="EMBL/GenBank/DDBJ databases">
        <authorList>
            <person name="Lanie J.A."/>
            <person name="Ng W.-L."/>
            <person name="Kazmierczak K.M."/>
            <person name="Andrzejewski T.M."/>
            <person name="Davidsen T.M."/>
            <person name="Wayne K.J."/>
            <person name="Tettelin H."/>
            <person name="Glass J.I."/>
            <person name="Rusch D."/>
            <person name="Podicherti R."/>
            <person name="Tsui H.-C.T."/>
            <person name="Winkler M.E."/>
        </authorList>
    </citation>
    <scope>NUCLEOTIDE SEQUENCE</scope>
</reference>
<dbReference type="GO" id="GO:0006629">
    <property type="term" value="P:lipid metabolic process"/>
    <property type="evidence" value="ECO:0007669"/>
    <property type="project" value="InterPro"/>
</dbReference>
<feature type="non-terminal residue" evidence="2">
    <location>
        <position position="123"/>
    </location>
</feature>
<name>A0A381UNG8_9ZZZZ</name>
<evidence type="ECO:0000259" key="1">
    <source>
        <dbReference type="PROSITE" id="PS51704"/>
    </source>
</evidence>
<evidence type="ECO:0000313" key="2">
    <source>
        <dbReference type="EMBL" id="SVA28877.1"/>
    </source>
</evidence>
<dbReference type="PROSITE" id="PS51704">
    <property type="entry name" value="GP_PDE"/>
    <property type="match status" value="1"/>
</dbReference>
<dbReference type="InterPro" id="IPR030395">
    <property type="entry name" value="GP_PDE_dom"/>
</dbReference>
<sequence length="123" mass="14013">MSKRFSSIKVISHRGYSSERPENTISSFDWSIESGFPYIELDIHLTSDQVPIVMHDEYVDRTTNGFGAIREFTLAQIKELDAGSWFGPKFIGETVPTLEEVLVRYSGKAHIFVELKSLEEILV</sequence>
<accession>A0A381UNG8</accession>
<dbReference type="GO" id="GO:0008081">
    <property type="term" value="F:phosphoric diester hydrolase activity"/>
    <property type="evidence" value="ECO:0007669"/>
    <property type="project" value="InterPro"/>
</dbReference>
<dbReference type="InterPro" id="IPR017946">
    <property type="entry name" value="PLC-like_Pdiesterase_TIM-brl"/>
</dbReference>
<dbReference type="EMBL" id="UINC01006660">
    <property type="protein sequence ID" value="SVA28877.1"/>
    <property type="molecule type" value="Genomic_DNA"/>
</dbReference>